<dbReference type="Pfam" id="PF01447">
    <property type="entry name" value="Peptidase_M4"/>
    <property type="match status" value="1"/>
</dbReference>
<dbReference type="InterPro" id="IPR027268">
    <property type="entry name" value="Peptidase_M4/M1_CTD_sf"/>
</dbReference>
<dbReference type="Gene3D" id="2.60.120.380">
    <property type="match status" value="2"/>
</dbReference>
<gene>
    <name evidence="14" type="ORF">HMI49_35410</name>
</gene>
<protein>
    <submittedName>
        <fullName evidence="14">Peptidase M4</fullName>
    </submittedName>
</protein>
<feature type="region of interest" description="Disordered" evidence="9">
    <location>
        <begin position="264"/>
        <end position="285"/>
    </location>
</feature>
<feature type="domain" description="Peptidase C-terminal archaeal/bacterial" evidence="12">
    <location>
        <begin position="566"/>
        <end position="634"/>
    </location>
</feature>
<evidence type="ECO:0000256" key="6">
    <source>
        <dbReference type="ARBA" id="ARBA00022833"/>
    </source>
</evidence>
<keyword evidence="4" id="KW-0732">Signal</keyword>
<evidence type="ECO:0000256" key="8">
    <source>
        <dbReference type="PIRSR" id="PIRSR623612-1"/>
    </source>
</evidence>
<dbReference type="CDD" id="cd09597">
    <property type="entry name" value="M4_TLP"/>
    <property type="match status" value="1"/>
</dbReference>
<accession>A0A7Y4NVB8</accession>
<dbReference type="Gene3D" id="3.10.170.10">
    <property type="match status" value="1"/>
</dbReference>
<keyword evidence="2" id="KW-0645">Protease</keyword>
<dbReference type="InterPro" id="IPR023612">
    <property type="entry name" value="Peptidase_M4"/>
</dbReference>
<dbReference type="InterPro" id="IPR011096">
    <property type="entry name" value="FTP_domain"/>
</dbReference>
<evidence type="ECO:0000313" key="14">
    <source>
        <dbReference type="EMBL" id="NOK38499.1"/>
    </source>
</evidence>
<keyword evidence="3" id="KW-0479">Metal-binding</keyword>
<dbReference type="Gene3D" id="1.10.390.10">
    <property type="entry name" value="Neutral Protease Domain 2"/>
    <property type="match status" value="1"/>
</dbReference>
<reference evidence="14 15" key="1">
    <citation type="submission" date="2020-05" db="EMBL/GenBank/DDBJ databases">
        <authorList>
            <person name="Whitworth D."/>
        </authorList>
    </citation>
    <scope>NUCLEOTIDE SEQUENCE [LARGE SCALE GENOMIC DNA]</scope>
    <source>
        <strain evidence="14 15">AB043B</strain>
    </source>
</reference>
<keyword evidence="15" id="KW-1185">Reference proteome</keyword>
<feature type="domain" description="FTP" evidence="13">
    <location>
        <begin position="118"/>
        <end position="167"/>
    </location>
</feature>
<proteinExistence type="inferred from homology"/>
<dbReference type="Pfam" id="PF07504">
    <property type="entry name" value="FTP"/>
    <property type="match status" value="1"/>
</dbReference>
<evidence type="ECO:0000259" key="11">
    <source>
        <dbReference type="Pfam" id="PF02868"/>
    </source>
</evidence>
<dbReference type="AlphaFoldDB" id="A0A7Y4NVB8"/>
<evidence type="ECO:0000256" key="2">
    <source>
        <dbReference type="ARBA" id="ARBA00022670"/>
    </source>
</evidence>
<dbReference type="SUPFAM" id="SSF89260">
    <property type="entry name" value="Collagen-binding domain"/>
    <property type="match status" value="1"/>
</dbReference>
<evidence type="ECO:0000259" key="13">
    <source>
        <dbReference type="Pfam" id="PF07504"/>
    </source>
</evidence>
<dbReference type="InterPro" id="IPR013856">
    <property type="entry name" value="Peptidase_M4_domain"/>
</dbReference>
<dbReference type="Pfam" id="PF02868">
    <property type="entry name" value="Peptidase_M4_C"/>
    <property type="match status" value="1"/>
</dbReference>
<evidence type="ECO:0000313" key="15">
    <source>
        <dbReference type="Proteomes" id="UP000563426"/>
    </source>
</evidence>
<feature type="active site" evidence="8">
    <location>
        <position position="361"/>
    </location>
</feature>
<name>A0A7Y4NVB8_9BACT</name>
<feature type="domain" description="Peptidase C-terminal archaeal/bacterial" evidence="12">
    <location>
        <begin position="679"/>
        <end position="745"/>
    </location>
</feature>
<dbReference type="GO" id="GO:0004222">
    <property type="term" value="F:metalloendopeptidase activity"/>
    <property type="evidence" value="ECO:0007669"/>
    <property type="project" value="InterPro"/>
</dbReference>
<evidence type="ECO:0000256" key="7">
    <source>
        <dbReference type="ARBA" id="ARBA00023049"/>
    </source>
</evidence>
<dbReference type="InterPro" id="IPR050728">
    <property type="entry name" value="Zinc_Metalloprotease_M4"/>
</dbReference>
<dbReference type="InterPro" id="IPR007280">
    <property type="entry name" value="Peptidase_C_arc/bac"/>
</dbReference>
<feature type="domain" description="Peptidase M4" evidence="10">
    <location>
        <begin position="259"/>
        <end position="368"/>
    </location>
</feature>
<evidence type="ECO:0000259" key="10">
    <source>
        <dbReference type="Pfam" id="PF01447"/>
    </source>
</evidence>
<evidence type="ECO:0000256" key="5">
    <source>
        <dbReference type="ARBA" id="ARBA00022801"/>
    </source>
</evidence>
<keyword evidence="5" id="KW-0378">Hydrolase</keyword>
<comment type="similarity">
    <text evidence="1">Belongs to the peptidase M4 family.</text>
</comment>
<organism evidence="14 15">
    <name type="scientific">Corallococcus exercitus</name>
    <dbReference type="NCBI Taxonomy" id="2316736"/>
    <lineage>
        <taxon>Bacteria</taxon>
        <taxon>Pseudomonadati</taxon>
        <taxon>Myxococcota</taxon>
        <taxon>Myxococcia</taxon>
        <taxon>Myxococcales</taxon>
        <taxon>Cystobacterineae</taxon>
        <taxon>Myxococcaceae</taxon>
        <taxon>Corallococcus</taxon>
    </lineage>
</organism>
<evidence type="ECO:0000259" key="12">
    <source>
        <dbReference type="Pfam" id="PF04151"/>
    </source>
</evidence>
<evidence type="ECO:0000256" key="1">
    <source>
        <dbReference type="ARBA" id="ARBA00009388"/>
    </source>
</evidence>
<sequence length="758" mass="79413">MNSSVSRITPLFLHGGIALAHRLLKTIGAAWLGVALTACGTQGSTGEETQAPEQEKSGEDIQSSLNALAGAQVVGVHADGIPDNITGELGRMARTLNTLDASRQALAGVAPAFRLNPDDMVLRKASTDEQGNQHLRFKQTKNGLEVIGGELVVHVRPDGTVFRANGSARDGLNVSALPRIAAASARDAALGATVGTGLEVQGAPRLVYVRTEEGALRLAYEVKITGESDQMPLRDRVYVSAVDGSIVLRAPEIHTALNRKVYSANNGTSTPGTLKRSEGQAATGDSHVDTNYDMLGYTYNCYKTLFNRDSLDNAGETLISTVHYSTNYVNAYWDGTQMVYGDGDGVNSIELGKDADVTVHELTHAVTERESNLTYSGQSGGLNEAMSDTFGAICESWASGTWSTAAAIWMVGEDVWTPGTANDALRYMDDPAKDGASKDWAANVTSGTDVHYSSGVPNLAFALLSKGGVHPRRSGGPTVPAIGVEKAGRIWYKANTDLYTASTNFAQAKTLTIQAAADLGYDQATQDAVKAAWEAVGVGVVTPPPTSTPLTNGTAVTVSDSTTGNSKYYSLAVPAGATALTFTISGGTGDADLYVRFGAAPDLSTYDCRPYVGGNAETCTITNIQAGTYYVMLNAYAAYSNVSLKGSYTPGGTGGGNVLQSNVPVTGVSGASGSFTNEWVTLDVPANKTVTITTSGGTGDADLYVRFGSSPTTTAYDCRPYLSGNTETCTLTKTTAGKYYVKVRGYTAYSGVTLKAVY</sequence>
<comment type="caution">
    <text evidence="14">The sequence shown here is derived from an EMBL/GenBank/DDBJ whole genome shotgun (WGS) entry which is preliminary data.</text>
</comment>
<keyword evidence="7" id="KW-0482">Metalloprotease</keyword>
<dbReference type="PANTHER" id="PTHR33794">
    <property type="entry name" value="BACILLOLYSIN"/>
    <property type="match status" value="1"/>
</dbReference>
<keyword evidence="6" id="KW-0862">Zinc</keyword>
<dbReference type="Pfam" id="PF04151">
    <property type="entry name" value="PPC"/>
    <property type="match status" value="2"/>
</dbReference>
<dbReference type="GO" id="GO:0006508">
    <property type="term" value="P:proteolysis"/>
    <property type="evidence" value="ECO:0007669"/>
    <property type="project" value="UniProtKB-KW"/>
</dbReference>
<dbReference type="GO" id="GO:0046872">
    <property type="term" value="F:metal ion binding"/>
    <property type="evidence" value="ECO:0007669"/>
    <property type="project" value="UniProtKB-KW"/>
</dbReference>
<feature type="active site" description="Proton donor" evidence="8">
    <location>
        <position position="451"/>
    </location>
</feature>
<evidence type="ECO:0000256" key="9">
    <source>
        <dbReference type="SAM" id="MobiDB-lite"/>
    </source>
</evidence>
<dbReference type="PANTHER" id="PTHR33794:SF1">
    <property type="entry name" value="BACILLOLYSIN"/>
    <property type="match status" value="1"/>
</dbReference>
<dbReference type="Proteomes" id="UP000563426">
    <property type="component" value="Unassembled WGS sequence"/>
</dbReference>
<dbReference type="FunFam" id="2.60.120.380:FF:000013">
    <property type="entry name" value="Alkaline serine protease"/>
    <property type="match status" value="1"/>
</dbReference>
<evidence type="ECO:0000256" key="3">
    <source>
        <dbReference type="ARBA" id="ARBA00022723"/>
    </source>
</evidence>
<dbReference type="EMBL" id="JABFJV010000327">
    <property type="protein sequence ID" value="NOK38499.1"/>
    <property type="molecule type" value="Genomic_DNA"/>
</dbReference>
<dbReference type="SUPFAM" id="SSF55486">
    <property type="entry name" value="Metalloproteases ('zincins'), catalytic domain"/>
    <property type="match status" value="1"/>
</dbReference>
<evidence type="ECO:0000256" key="4">
    <source>
        <dbReference type="ARBA" id="ARBA00022729"/>
    </source>
</evidence>
<dbReference type="Gene3D" id="3.10.450.490">
    <property type="match status" value="1"/>
</dbReference>
<dbReference type="InterPro" id="IPR001570">
    <property type="entry name" value="Peptidase_M4_C_domain"/>
</dbReference>
<dbReference type="PRINTS" id="PR00730">
    <property type="entry name" value="THERMOLYSIN"/>
</dbReference>
<feature type="domain" description="Peptidase M4 C-terminal" evidence="11">
    <location>
        <begin position="371"/>
        <end position="538"/>
    </location>
</feature>